<feature type="compositionally biased region" description="Basic and acidic residues" evidence="6">
    <location>
        <begin position="141"/>
        <end position="150"/>
    </location>
</feature>
<keyword evidence="3" id="KW-0805">Transcription regulation</keyword>
<protein>
    <recommendedName>
        <fullName evidence="7">Zn(2)-C6 fungal-type domain-containing protein</fullName>
    </recommendedName>
</protein>
<comment type="caution">
    <text evidence="8">The sequence shown here is derived from an EMBL/GenBank/DDBJ whole genome shotgun (WGS) entry which is preliminary data.</text>
</comment>
<evidence type="ECO:0000259" key="7">
    <source>
        <dbReference type="PROSITE" id="PS50048"/>
    </source>
</evidence>
<feature type="compositionally biased region" description="Polar residues" evidence="6">
    <location>
        <begin position="152"/>
        <end position="171"/>
    </location>
</feature>
<reference evidence="8 9" key="1">
    <citation type="submission" date="2024-01" db="EMBL/GenBank/DDBJ databases">
        <title>A draft genome for the cacao thread blight pathogen Marasmiellus scandens.</title>
        <authorList>
            <person name="Baruah I.K."/>
            <person name="Leung J."/>
            <person name="Bukari Y."/>
            <person name="Amoako-Attah I."/>
            <person name="Meinhardt L.W."/>
            <person name="Bailey B.A."/>
            <person name="Cohen S.P."/>
        </authorList>
    </citation>
    <scope>NUCLEOTIDE SEQUENCE [LARGE SCALE GENOMIC DNA]</scope>
    <source>
        <strain evidence="8 9">GH-19</strain>
    </source>
</reference>
<keyword evidence="5" id="KW-0539">Nucleus</keyword>
<feature type="compositionally biased region" description="Polar residues" evidence="6">
    <location>
        <begin position="183"/>
        <end position="192"/>
    </location>
</feature>
<feature type="region of interest" description="Disordered" evidence="6">
    <location>
        <begin position="94"/>
        <end position="194"/>
    </location>
</feature>
<dbReference type="CDD" id="cd12148">
    <property type="entry name" value="fungal_TF_MHR"/>
    <property type="match status" value="1"/>
</dbReference>
<dbReference type="InterPro" id="IPR036864">
    <property type="entry name" value="Zn2-C6_fun-type_DNA-bd_sf"/>
</dbReference>
<dbReference type="PANTHER" id="PTHR47338">
    <property type="entry name" value="ZN(II)2CYS6 TRANSCRIPTION FACTOR (EUROFUNG)-RELATED"/>
    <property type="match status" value="1"/>
</dbReference>
<dbReference type="Pfam" id="PF00172">
    <property type="entry name" value="Zn_clus"/>
    <property type="match status" value="1"/>
</dbReference>
<evidence type="ECO:0000256" key="6">
    <source>
        <dbReference type="SAM" id="MobiDB-lite"/>
    </source>
</evidence>
<evidence type="ECO:0000256" key="5">
    <source>
        <dbReference type="ARBA" id="ARBA00023242"/>
    </source>
</evidence>
<sequence length="362" mass="40531">MDSDSFQFIIESPQHTQGHKKRPRLVTSCDNCRLKKIKCLQPSPETKCEACKTAKIPCRFRDRERYFAERSRAIAGPSVTPNYVSEMQRNATPSASLDGYSVASLPSSRPTPSYTSRSPKPSGIVAADDSASVRYTPYGSDTRRSVDYSHRASYSNSSARQSPLSYGSVSPSPAPMMHHHSRSSSGPRQNSIFDPEYSQFPNPQFMSQFIQLFFQHLGSEYPFIKYEDVAGDFMERRMSVALSNSIAALAVQYSVLPELTVRGLHNVAEAYAECARNAINTVIHIPSVDTLHACMLLAWYEYRLGRYTAFRDLATTISRLSTQLGFAAPNGNLINTHDNERRKQTLKGLYSINMTLSNPPRQ</sequence>
<dbReference type="PANTHER" id="PTHR47338:SF5">
    <property type="entry name" value="ZN(II)2CYS6 TRANSCRIPTION FACTOR (EUROFUNG)"/>
    <property type="match status" value="1"/>
</dbReference>
<evidence type="ECO:0000313" key="8">
    <source>
        <dbReference type="EMBL" id="KAK7472973.1"/>
    </source>
</evidence>
<dbReference type="SUPFAM" id="SSF57701">
    <property type="entry name" value="Zn2/Cys6 DNA-binding domain"/>
    <property type="match status" value="1"/>
</dbReference>
<keyword evidence="4" id="KW-0804">Transcription</keyword>
<dbReference type="Gene3D" id="4.10.240.10">
    <property type="entry name" value="Zn(2)-C6 fungal-type DNA-binding domain"/>
    <property type="match status" value="1"/>
</dbReference>
<feature type="compositionally biased region" description="Low complexity" evidence="6">
    <location>
        <begin position="104"/>
        <end position="122"/>
    </location>
</feature>
<proteinExistence type="predicted"/>
<gene>
    <name evidence="8" type="ORF">VKT23_001077</name>
</gene>
<organism evidence="8 9">
    <name type="scientific">Marasmiellus scandens</name>
    <dbReference type="NCBI Taxonomy" id="2682957"/>
    <lineage>
        <taxon>Eukaryota</taxon>
        <taxon>Fungi</taxon>
        <taxon>Dikarya</taxon>
        <taxon>Basidiomycota</taxon>
        <taxon>Agaricomycotina</taxon>
        <taxon>Agaricomycetes</taxon>
        <taxon>Agaricomycetidae</taxon>
        <taxon>Agaricales</taxon>
        <taxon>Marasmiineae</taxon>
        <taxon>Omphalotaceae</taxon>
        <taxon>Marasmiellus</taxon>
    </lineage>
</organism>
<dbReference type="PROSITE" id="PS00463">
    <property type="entry name" value="ZN2_CY6_FUNGAL_1"/>
    <property type="match status" value="1"/>
</dbReference>
<evidence type="ECO:0000256" key="3">
    <source>
        <dbReference type="ARBA" id="ARBA00023015"/>
    </source>
</evidence>
<dbReference type="EMBL" id="JBANRG010000001">
    <property type="protein sequence ID" value="KAK7472973.1"/>
    <property type="molecule type" value="Genomic_DNA"/>
</dbReference>
<keyword evidence="2" id="KW-0479">Metal-binding</keyword>
<evidence type="ECO:0000313" key="9">
    <source>
        <dbReference type="Proteomes" id="UP001498398"/>
    </source>
</evidence>
<evidence type="ECO:0000256" key="2">
    <source>
        <dbReference type="ARBA" id="ARBA00022723"/>
    </source>
</evidence>
<dbReference type="Proteomes" id="UP001498398">
    <property type="component" value="Unassembled WGS sequence"/>
</dbReference>
<dbReference type="CDD" id="cd00067">
    <property type="entry name" value="GAL4"/>
    <property type="match status" value="1"/>
</dbReference>
<comment type="subcellular location">
    <subcellularLocation>
        <location evidence="1">Nucleus</location>
    </subcellularLocation>
</comment>
<dbReference type="InterPro" id="IPR001138">
    <property type="entry name" value="Zn2Cys6_DnaBD"/>
</dbReference>
<evidence type="ECO:0000256" key="4">
    <source>
        <dbReference type="ARBA" id="ARBA00023163"/>
    </source>
</evidence>
<feature type="domain" description="Zn(2)-C6 fungal-type" evidence="7">
    <location>
        <begin position="28"/>
        <end position="60"/>
    </location>
</feature>
<keyword evidence="9" id="KW-1185">Reference proteome</keyword>
<dbReference type="SMART" id="SM00066">
    <property type="entry name" value="GAL4"/>
    <property type="match status" value="1"/>
</dbReference>
<dbReference type="InterPro" id="IPR050815">
    <property type="entry name" value="TF_fung"/>
</dbReference>
<evidence type="ECO:0000256" key="1">
    <source>
        <dbReference type="ARBA" id="ARBA00004123"/>
    </source>
</evidence>
<name>A0ABR1K6B7_9AGAR</name>
<accession>A0ABR1K6B7</accession>
<dbReference type="Pfam" id="PF04082">
    <property type="entry name" value="Fungal_trans"/>
    <property type="match status" value="1"/>
</dbReference>
<dbReference type="InterPro" id="IPR007219">
    <property type="entry name" value="XnlR_reg_dom"/>
</dbReference>
<dbReference type="PROSITE" id="PS50048">
    <property type="entry name" value="ZN2_CY6_FUNGAL_2"/>
    <property type="match status" value="1"/>
</dbReference>